<sequence>MNSNSRLTRTRSWSAVICLALLAGCSGTIRDFEPAPPSPAEIRAHVARLLPPGTKDREAWAADVQVAFTSLEITPSASNLCAALAVAEQESGITADPPVAGLPKIAWSEIERRADSLGIPMLAVRIALKLPSPNGDSYGERLDTVRTERELSLIFEDFISMVPLGKRLFGDLNPVRTAGAMQVSVAFAEQHAKRRTYPYLVTDSIRREVFTRHGGMYFGIAHLLDYPASYDSQLYRFADFNAGHYASRNAAFQEAVSLASGIRLALDGDLIIHGNSASDAPGATERAVRTLGKSIDMDERAIRRALEEGDTEAFEDSRLYKRVFELAEKRAGRPLARAVLPQIALAGPKISRKLTTGWFAKRVETRYRRCLARGGESADA</sequence>
<dbReference type="Proteomes" id="UP000244930">
    <property type="component" value="Chromosome"/>
</dbReference>
<evidence type="ECO:0008006" key="3">
    <source>
        <dbReference type="Google" id="ProtNLM"/>
    </source>
</evidence>
<gene>
    <name evidence="1" type="ORF">CEW83_16530</name>
</gene>
<keyword evidence="2" id="KW-1185">Reference proteome</keyword>
<protein>
    <recommendedName>
        <fullName evidence="3">DUF1615 domain-containing protein</fullName>
    </recommendedName>
</protein>
<dbReference type="InterPro" id="IPR011673">
    <property type="entry name" value="DUF1615"/>
</dbReference>
<dbReference type="RefSeq" id="WP_108950318.1">
    <property type="nucleotide sequence ID" value="NZ_CP022187.1"/>
</dbReference>
<dbReference type="AlphaFoldDB" id="A0A2U8GSF0"/>
<name>A0A2U8GSF0_9RHOO</name>
<accession>A0A2U8GSF0</accession>
<dbReference type="KEGG" id="acom:CEW83_16530"/>
<proteinExistence type="predicted"/>
<dbReference type="EMBL" id="CP022187">
    <property type="protein sequence ID" value="AWI76619.1"/>
    <property type="molecule type" value="Genomic_DNA"/>
</dbReference>
<dbReference type="PROSITE" id="PS51257">
    <property type="entry name" value="PROKAR_LIPOPROTEIN"/>
    <property type="match status" value="1"/>
</dbReference>
<reference evidence="1 2" key="1">
    <citation type="submission" date="2017-06" db="EMBL/GenBank/DDBJ databases">
        <title>Azoarcus.</title>
        <authorList>
            <person name="Woo J.-H."/>
            <person name="Kim H.-S."/>
        </authorList>
    </citation>
    <scope>NUCLEOTIDE SEQUENCE [LARGE SCALE GENOMIC DNA]</scope>
    <source>
        <strain evidence="1 2">TSPY31</strain>
    </source>
</reference>
<dbReference type="Pfam" id="PF07759">
    <property type="entry name" value="DUF1615"/>
    <property type="match status" value="1"/>
</dbReference>
<evidence type="ECO:0000313" key="2">
    <source>
        <dbReference type="Proteomes" id="UP000244930"/>
    </source>
</evidence>
<organism evidence="1 2">
    <name type="scientific">Parazoarcus communis</name>
    <dbReference type="NCBI Taxonomy" id="41977"/>
    <lineage>
        <taxon>Bacteria</taxon>
        <taxon>Pseudomonadati</taxon>
        <taxon>Pseudomonadota</taxon>
        <taxon>Betaproteobacteria</taxon>
        <taxon>Rhodocyclales</taxon>
        <taxon>Zoogloeaceae</taxon>
        <taxon>Parazoarcus</taxon>
    </lineage>
</organism>
<evidence type="ECO:0000313" key="1">
    <source>
        <dbReference type="EMBL" id="AWI76619.1"/>
    </source>
</evidence>